<keyword evidence="2 7" id="KW-0132">Cell division</keyword>
<dbReference type="PANTHER" id="PTHR23135">
    <property type="entry name" value="MUR LIGASE FAMILY MEMBER"/>
    <property type="match status" value="1"/>
</dbReference>
<keyword evidence="7" id="KW-0460">Magnesium</keyword>
<dbReference type="Pfam" id="PF02875">
    <property type="entry name" value="Mur_ligase_C"/>
    <property type="match status" value="1"/>
</dbReference>
<sequence>MLPELARPTAPRPVPLTTVGAAVDAESVIGGDGVVVTGVTSDSRRVLPGDLYVAVPGARVHGAQFAEQAREAGAAAVLTDADGSGRVVAAGLPVVVVPHPRATIAPAAAAVYGTATNAPTLFAVTGTNGKTTTTYLVRALLESLGMRAGLSGTVERVVGERSVETRHSGRLTTPEADYLHGLVARMAEDGVEAAAIEVSSHGLDGNRVDELPFEVSIFTNLSQDHLDVYGTMERYFESKMALFRPEHTRRGVIMLDGEWGRRAASEARVPVTTVATAAGPDAEAADWTVRIDHEVIARTDFTLVGPDGVQLRSSIALPGAFTAIDLSLAVVALVESGISLDRIRYALDSSDGLHPSVPGRLDLVSMDSPLRVYVDYGHTEASFRAVLHALRPFTPGRLFMVFGADGDRDRGKRPAMARAASEETDVVIVTDYNPRTEDPASIRATLLETIRTEFPEREVHEVPEPGDGIRLAIELARPGDLVFVGGHGHRADVEVGGRVVPFSARAVAVDALREFGWLDTPASARTPGEADGRTEAGERGSASDAEEDHLARAC</sequence>
<evidence type="ECO:0000256" key="8">
    <source>
        <dbReference type="RuleBase" id="RU004135"/>
    </source>
</evidence>
<keyword evidence="3 7" id="KW-0133">Cell shape</keyword>
<keyword evidence="14" id="KW-1185">Reference proteome</keyword>
<comment type="PTM">
    <text evidence="7">Carboxylation is probably crucial for Mg(2+) binding and, consequently, for the gamma-phosphate positioning of ATP.</text>
</comment>
<comment type="subcellular location">
    <subcellularLocation>
        <location evidence="7 8">Cytoplasm</location>
    </subcellularLocation>
</comment>
<comment type="cofactor">
    <cofactor evidence="7">
        <name>Mg(2+)</name>
        <dbReference type="ChEBI" id="CHEBI:18420"/>
    </cofactor>
</comment>
<evidence type="ECO:0000259" key="12">
    <source>
        <dbReference type="Pfam" id="PF08245"/>
    </source>
</evidence>
<dbReference type="EC" id="6.3.2.-" evidence="7"/>
<organism evidence="13 14">
    <name type="scientific">Pseudoclavibacter chungangensis</name>
    <dbReference type="NCBI Taxonomy" id="587635"/>
    <lineage>
        <taxon>Bacteria</taxon>
        <taxon>Bacillati</taxon>
        <taxon>Actinomycetota</taxon>
        <taxon>Actinomycetes</taxon>
        <taxon>Micrococcales</taxon>
        <taxon>Microbacteriaceae</taxon>
        <taxon>Pseudoclavibacter</taxon>
    </lineage>
</organism>
<reference evidence="13 14" key="1">
    <citation type="submission" date="2019-09" db="EMBL/GenBank/DDBJ databases">
        <title>Phylogeny of genus Pseudoclavibacter and closely related genus.</title>
        <authorList>
            <person name="Li Y."/>
        </authorList>
    </citation>
    <scope>NUCLEOTIDE SEQUENCE [LARGE SCALE GENOMIC DNA]</scope>
    <source>
        <strain evidence="13 14">DSM 23821</strain>
    </source>
</reference>
<keyword evidence="7 13" id="KW-0436">Ligase</keyword>
<evidence type="ECO:0000256" key="2">
    <source>
        <dbReference type="ARBA" id="ARBA00022618"/>
    </source>
</evidence>
<comment type="function">
    <text evidence="7">Catalyzes the addition of an amino acid to the nucleotide precursor UDP-N-acetylmuramoyl-L-alanyl-D-glutamate (UMAG) in the biosynthesis of bacterial cell-wall peptidoglycan.</text>
</comment>
<keyword evidence="7" id="KW-0963">Cytoplasm</keyword>
<dbReference type="InterPro" id="IPR005761">
    <property type="entry name" value="UDP-N-AcMur-Glu-dNH2Pim_ligase"/>
</dbReference>
<evidence type="ECO:0000313" key="13">
    <source>
        <dbReference type="EMBL" id="KAB1662441.1"/>
    </source>
</evidence>
<keyword evidence="6 7" id="KW-0961">Cell wall biogenesis/degradation</keyword>
<comment type="similarity">
    <text evidence="1 7">Belongs to the MurCDEF family. MurE subfamily.</text>
</comment>
<dbReference type="SUPFAM" id="SSF53244">
    <property type="entry name" value="MurD-like peptide ligases, peptide-binding domain"/>
    <property type="match status" value="1"/>
</dbReference>
<evidence type="ECO:0000259" key="10">
    <source>
        <dbReference type="Pfam" id="PF01225"/>
    </source>
</evidence>
<dbReference type="InterPro" id="IPR035911">
    <property type="entry name" value="MurE/MurF_N"/>
</dbReference>
<accession>A0A7J5C1D8</accession>
<dbReference type="InterPro" id="IPR004101">
    <property type="entry name" value="Mur_ligase_C"/>
</dbReference>
<evidence type="ECO:0000256" key="3">
    <source>
        <dbReference type="ARBA" id="ARBA00022960"/>
    </source>
</evidence>
<dbReference type="GO" id="GO:0051301">
    <property type="term" value="P:cell division"/>
    <property type="evidence" value="ECO:0007669"/>
    <property type="project" value="UniProtKB-KW"/>
</dbReference>
<feature type="compositionally biased region" description="Basic and acidic residues" evidence="9">
    <location>
        <begin position="528"/>
        <end position="538"/>
    </location>
</feature>
<dbReference type="GO" id="GO:0000287">
    <property type="term" value="F:magnesium ion binding"/>
    <property type="evidence" value="ECO:0007669"/>
    <property type="project" value="UniProtKB-UniRule"/>
</dbReference>
<dbReference type="SUPFAM" id="SSF53623">
    <property type="entry name" value="MurD-like peptide ligases, catalytic domain"/>
    <property type="match status" value="1"/>
</dbReference>
<feature type="binding site" evidence="7">
    <location>
        <position position="43"/>
    </location>
    <ligand>
        <name>UDP-N-acetyl-alpha-D-muramoyl-L-alanyl-D-glutamate</name>
        <dbReference type="ChEBI" id="CHEBI:83900"/>
    </ligand>
</feature>
<dbReference type="AlphaFoldDB" id="A0A7J5C1D8"/>
<feature type="domain" description="Mur ligase central" evidence="12">
    <location>
        <begin position="124"/>
        <end position="332"/>
    </location>
</feature>
<feature type="region of interest" description="Disordered" evidence="9">
    <location>
        <begin position="520"/>
        <end position="554"/>
    </location>
</feature>
<feature type="binding site" evidence="7">
    <location>
        <begin position="172"/>
        <end position="173"/>
    </location>
    <ligand>
        <name>UDP-N-acetyl-alpha-D-muramoyl-L-alanyl-D-glutamate</name>
        <dbReference type="ChEBI" id="CHEBI:83900"/>
    </ligand>
</feature>
<feature type="modified residue" description="N6-carboxylysine" evidence="7">
    <location>
        <position position="239"/>
    </location>
</feature>
<feature type="binding site" evidence="7">
    <location>
        <begin position="126"/>
        <end position="132"/>
    </location>
    <ligand>
        <name>ATP</name>
        <dbReference type="ChEBI" id="CHEBI:30616"/>
    </ligand>
</feature>
<comment type="caution">
    <text evidence="13">The sequence shown here is derived from an EMBL/GenBank/DDBJ whole genome shotgun (WGS) entry which is preliminary data.</text>
</comment>
<evidence type="ECO:0000256" key="5">
    <source>
        <dbReference type="ARBA" id="ARBA00023306"/>
    </source>
</evidence>
<dbReference type="Gene3D" id="3.90.190.20">
    <property type="entry name" value="Mur ligase, C-terminal domain"/>
    <property type="match status" value="1"/>
</dbReference>
<dbReference type="InterPro" id="IPR000713">
    <property type="entry name" value="Mur_ligase_N"/>
</dbReference>
<proteinExistence type="inferred from homology"/>
<feature type="domain" description="Mur ligase C-terminal" evidence="11">
    <location>
        <begin position="359"/>
        <end position="488"/>
    </location>
</feature>
<dbReference type="Pfam" id="PF08245">
    <property type="entry name" value="Mur_ligase_M"/>
    <property type="match status" value="1"/>
</dbReference>
<dbReference type="GO" id="GO:0008360">
    <property type="term" value="P:regulation of cell shape"/>
    <property type="evidence" value="ECO:0007669"/>
    <property type="project" value="UniProtKB-KW"/>
</dbReference>
<evidence type="ECO:0000256" key="4">
    <source>
        <dbReference type="ARBA" id="ARBA00022984"/>
    </source>
</evidence>
<name>A0A7J5C1D8_9MICO</name>
<dbReference type="NCBIfam" id="TIGR01085">
    <property type="entry name" value="murE"/>
    <property type="match status" value="1"/>
</dbReference>
<dbReference type="SUPFAM" id="SSF63418">
    <property type="entry name" value="MurE/MurF N-terminal domain"/>
    <property type="match status" value="1"/>
</dbReference>
<dbReference type="OrthoDB" id="9800958at2"/>
<keyword evidence="7" id="KW-0067">ATP-binding</keyword>
<dbReference type="Gene3D" id="3.40.1190.10">
    <property type="entry name" value="Mur-like, catalytic domain"/>
    <property type="match status" value="1"/>
</dbReference>
<keyword evidence="4 7" id="KW-0573">Peptidoglycan synthesis</keyword>
<feature type="binding site" evidence="7">
    <location>
        <position position="199"/>
    </location>
    <ligand>
        <name>UDP-N-acetyl-alpha-D-muramoyl-L-alanyl-D-glutamate</name>
        <dbReference type="ChEBI" id="CHEBI:83900"/>
    </ligand>
</feature>
<dbReference type="GO" id="GO:0009252">
    <property type="term" value="P:peptidoglycan biosynthetic process"/>
    <property type="evidence" value="ECO:0007669"/>
    <property type="project" value="UniProtKB-UniRule"/>
</dbReference>
<dbReference type="GO" id="GO:0071555">
    <property type="term" value="P:cell wall organization"/>
    <property type="evidence" value="ECO:0007669"/>
    <property type="project" value="UniProtKB-KW"/>
</dbReference>
<dbReference type="EMBL" id="WBJZ01000001">
    <property type="protein sequence ID" value="KAB1662441.1"/>
    <property type="molecule type" value="Genomic_DNA"/>
</dbReference>
<dbReference type="GO" id="GO:0005524">
    <property type="term" value="F:ATP binding"/>
    <property type="evidence" value="ECO:0007669"/>
    <property type="project" value="UniProtKB-UniRule"/>
</dbReference>
<protein>
    <recommendedName>
        <fullName evidence="7">UDP-N-acetylmuramyl-tripeptide synthetase</fullName>
        <ecNumber evidence="7">6.3.2.-</ecNumber>
    </recommendedName>
    <alternativeName>
        <fullName evidence="7">UDP-MurNAc-tripeptide synthetase</fullName>
    </alternativeName>
</protein>
<dbReference type="UniPathway" id="UPA00219"/>
<dbReference type="Gene3D" id="3.40.1390.10">
    <property type="entry name" value="MurE/MurF, N-terminal domain"/>
    <property type="match status" value="1"/>
</dbReference>
<dbReference type="GO" id="GO:0005737">
    <property type="term" value="C:cytoplasm"/>
    <property type="evidence" value="ECO:0007669"/>
    <property type="project" value="UniProtKB-SubCell"/>
</dbReference>
<evidence type="ECO:0000256" key="7">
    <source>
        <dbReference type="HAMAP-Rule" id="MF_00208"/>
    </source>
</evidence>
<dbReference type="GO" id="GO:0016881">
    <property type="term" value="F:acid-amino acid ligase activity"/>
    <property type="evidence" value="ECO:0007669"/>
    <property type="project" value="UniProtKB-UniRule"/>
</dbReference>
<evidence type="ECO:0000256" key="1">
    <source>
        <dbReference type="ARBA" id="ARBA00005898"/>
    </source>
</evidence>
<feature type="binding site" evidence="7">
    <location>
        <position position="207"/>
    </location>
    <ligand>
        <name>UDP-N-acetyl-alpha-D-muramoyl-L-alanyl-D-glutamate</name>
        <dbReference type="ChEBI" id="CHEBI:83900"/>
    </ligand>
</feature>
<dbReference type="Pfam" id="PF01225">
    <property type="entry name" value="Mur_ligase"/>
    <property type="match status" value="1"/>
</dbReference>
<keyword evidence="7" id="KW-0547">Nucleotide-binding</keyword>
<gene>
    <name evidence="7" type="primary">murE</name>
    <name evidence="13" type="ORF">F8O01_00375</name>
</gene>
<dbReference type="PANTHER" id="PTHR23135:SF4">
    <property type="entry name" value="UDP-N-ACETYLMURAMOYL-L-ALANYL-D-GLUTAMATE--2,6-DIAMINOPIMELATE LIGASE MURE HOMOLOG, CHLOROPLASTIC"/>
    <property type="match status" value="1"/>
</dbReference>
<dbReference type="InterPro" id="IPR013221">
    <property type="entry name" value="Mur_ligase_cen"/>
</dbReference>
<dbReference type="InterPro" id="IPR036615">
    <property type="entry name" value="Mur_ligase_C_dom_sf"/>
</dbReference>
<feature type="domain" description="Mur ligase N-terminal catalytic" evidence="10">
    <location>
        <begin position="36"/>
        <end position="111"/>
    </location>
</feature>
<evidence type="ECO:0000256" key="6">
    <source>
        <dbReference type="ARBA" id="ARBA00023316"/>
    </source>
</evidence>
<dbReference type="Proteomes" id="UP000467240">
    <property type="component" value="Unassembled WGS sequence"/>
</dbReference>
<dbReference type="InterPro" id="IPR036565">
    <property type="entry name" value="Mur-like_cat_sf"/>
</dbReference>
<dbReference type="RefSeq" id="WP_158038873.1">
    <property type="nucleotide sequence ID" value="NZ_JACCFV010000001.1"/>
</dbReference>
<evidence type="ECO:0000259" key="11">
    <source>
        <dbReference type="Pfam" id="PF02875"/>
    </source>
</evidence>
<dbReference type="HAMAP" id="MF_00208">
    <property type="entry name" value="MurE"/>
    <property type="match status" value="1"/>
</dbReference>
<evidence type="ECO:0000313" key="14">
    <source>
        <dbReference type="Proteomes" id="UP000467240"/>
    </source>
</evidence>
<evidence type="ECO:0000256" key="9">
    <source>
        <dbReference type="SAM" id="MobiDB-lite"/>
    </source>
</evidence>
<comment type="caution">
    <text evidence="7">Lacks conserved residue(s) required for the propagation of feature annotation.</text>
</comment>
<comment type="pathway">
    <text evidence="7 8">Cell wall biogenesis; peptidoglycan biosynthesis.</text>
</comment>
<keyword evidence="5 7" id="KW-0131">Cell cycle</keyword>